<organism evidence="9 10">
    <name type="scientific">Fischerella major NIES-592</name>
    <dbReference type="NCBI Taxonomy" id="210994"/>
    <lineage>
        <taxon>Bacteria</taxon>
        <taxon>Bacillati</taxon>
        <taxon>Cyanobacteriota</taxon>
        <taxon>Cyanophyceae</taxon>
        <taxon>Nostocales</taxon>
        <taxon>Hapalosiphonaceae</taxon>
        <taxon>Fischerella</taxon>
    </lineage>
</organism>
<keyword evidence="10" id="KW-1185">Reference proteome</keyword>
<comment type="subunit">
    <text evidence="6">Homodimer.</text>
</comment>
<dbReference type="InterPro" id="IPR012001">
    <property type="entry name" value="Thiamin_PyroP_enz_TPP-bd_dom"/>
</dbReference>
<dbReference type="InterPro" id="IPR032264">
    <property type="entry name" value="MenD_middle"/>
</dbReference>
<dbReference type="Proteomes" id="UP000186391">
    <property type="component" value="Unassembled WGS sequence"/>
</dbReference>
<evidence type="ECO:0000259" key="8">
    <source>
        <dbReference type="Pfam" id="PF16582"/>
    </source>
</evidence>
<dbReference type="GO" id="GO:0009234">
    <property type="term" value="P:menaquinone biosynthetic process"/>
    <property type="evidence" value="ECO:0007669"/>
    <property type="project" value="InterPro"/>
</dbReference>
<dbReference type="CDD" id="cd02009">
    <property type="entry name" value="TPP_SHCHC_synthase"/>
    <property type="match status" value="1"/>
</dbReference>
<proteinExistence type="inferred from homology"/>
<dbReference type="GO" id="GO:0070204">
    <property type="term" value="F:2-succinyl-5-enolpyruvyl-6-hydroxy-3-cyclohexene-1-carboxylic-acid synthase activity"/>
    <property type="evidence" value="ECO:0007669"/>
    <property type="project" value="UniProtKB-UniRule"/>
</dbReference>
<comment type="catalytic activity">
    <reaction evidence="6">
        <text>isochorismate + 2-oxoglutarate + H(+) = 5-enolpyruvoyl-6-hydroxy-2-succinyl-cyclohex-3-ene-1-carboxylate + CO2</text>
        <dbReference type="Rhea" id="RHEA:25593"/>
        <dbReference type="ChEBI" id="CHEBI:15378"/>
        <dbReference type="ChEBI" id="CHEBI:16526"/>
        <dbReference type="ChEBI" id="CHEBI:16810"/>
        <dbReference type="ChEBI" id="CHEBI:29780"/>
        <dbReference type="ChEBI" id="CHEBI:58818"/>
        <dbReference type="EC" id="2.2.1.9"/>
    </reaction>
</comment>
<name>A0A1U7H408_9CYAN</name>
<dbReference type="Gene3D" id="3.40.50.970">
    <property type="match status" value="2"/>
</dbReference>
<evidence type="ECO:0000256" key="5">
    <source>
        <dbReference type="ARBA" id="ARBA00023211"/>
    </source>
</evidence>
<dbReference type="Pfam" id="PF16582">
    <property type="entry name" value="TPP_enzyme_M_2"/>
    <property type="match status" value="1"/>
</dbReference>
<comment type="similarity">
    <text evidence="6">Belongs to the TPP enzyme family. MenD subfamily.</text>
</comment>
<dbReference type="GO" id="GO:0000287">
    <property type="term" value="F:magnesium ion binding"/>
    <property type="evidence" value="ECO:0007669"/>
    <property type="project" value="UniProtKB-UniRule"/>
</dbReference>
<keyword evidence="2 6" id="KW-0479">Metal-binding</keyword>
<reference evidence="9 10" key="1">
    <citation type="submission" date="2016-11" db="EMBL/GenBank/DDBJ databases">
        <title>Draft Genome Sequences of Nine Cyanobacterial Strains from Diverse Habitats.</title>
        <authorList>
            <person name="Zhu T."/>
            <person name="Hou S."/>
            <person name="Lu X."/>
            <person name="Hess W.R."/>
        </authorList>
    </citation>
    <scope>NUCLEOTIDE SEQUENCE [LARGE SCALE GENOMIC DNA]</scope>
    <source>
        <strain evidence="9 10">NIES-592</strain>
    </source>
</reference>
<dbReference type="UniPathway" id="UPA00995"/>
<dbReference type="SUPFAM" id="SSF52518">
    <property type="entry name" value="Thiamin diphosphate-binding fold (THDP-binding)"/>
    <property type="match status" value="2"/>
</dbReference>
<keyword evidence="1 6" id="KW-0808">Transferase</keyword>
<dbReference type="OrthoDB" id="9791859at2"/>
<evidence type="ECO:0000256" key="1">
    <source>
        <dbReference type="ARBA" id="ARBA00022679"/>
    </source>
</evidence>
<comment type="pathway">
    <text evidence="6">Cofactor biosynthesis; phylloquinone biosynthesis.</text>
</comment>
<feature type="domain" description="Menaquinone biosynthesis protein MenD middle" evidence="8">
    <location>
        <begin position="229"/>
        <end position="423"/>
    </location>
</feature>
<dbReference type="GO" id="GO:0042372">
    <property type="term" value="P:phylloquinone biosynthetic process"/>
    <property type="evidence" value="ECO:0007669"/>
    <property type="project" value="UniProtKB-UniRule"/>
</dbReference>
<dbReference type="EMBL" id="MRCA01000002">
    <property type="protein sequence ID" value="OKH15882.1"/>
    <property type="molecule type" value="Genomic_DNA"/>
</dbReference>
<dbReference type="AlphaFoldDB" id="A0A1U7H408"/>
<keyword evidence="4 6" id="KW-0786">Thiamine pyrophosphate</keyword>
<dbReference type="HAMAP" id="MF_01659">
    <property type="entry name" value="MenD"/>
    <property type="match status" value="1"/>
</dbReference>
<comment type="cofactor">
    <cofactor evidence="6">
        <name>Mg(2+)</name>
        <dbReference type="ChEBI" id="CHEBI:18420"/>
    </cofactor>
    <cofactor evidence="6">
        <name>Mn(2+)</name>
        <dbReference type="ChEBI" id="CHEBI:29035"/>
    </cofactor>
</comment>
<dbReference type="PANTHER" id="PTHR42916:SF1">
    <property type="entry name" value="PROTEIN PHYLLO, CHLOROPLASTIC"/>
    <property type="match status" value="1"/>
</dbReference>
<feature type="domain" description="Thiamine pyrophosphate enzyme N-terminal TPP-binding" evidence="7">
    <location>
        <begin position="14"/>
        <end position="127"/>
    </location>
</feature>
<evidence type="ECO:0000256" key="6">
    <source>
        <dbReference type="HAMAP-Rule" id="MF_01659"/>
    </source>
</evidence>
<dbReference type="CDD" id="cd07037">
    <property type="entry name" value="TPP_PYR_MenD"/>
    <property type="match status" value="1"/>
</dbReference>
<evidence type="ECO:0000259" key="7">
    <source>
        <dbReference type="Pfam" id="PF02776"/>
    </source>
</evidence>
<comment type="cofactor">
    <cofactor evidence="6">
        <name>thiamine diphosphate</name>
        <dbReference type="ChEBI" id="CHEBI:58937"/>
    </cofactor>
    <text evidence="6">Binds 1 thiamine pyrophosphate per subunit.</text>
</comment>
<dbReference type="GO" id="GO:0030145">
    <property type="term" value="F:manganese ion binding"/>
    <property type="evidence" value="ECO:0007669"/>
    <property type="project" value="UniProtKB-UniRule"/>
</dbReference>
<evidence type="ECO:0000313" key="10">
    <source>
        <dbReference type="Proteomes" id="UP000186391"/>
    </source>
</evidence>
<accession>A0A1U7H408</accession>
<gene>
    <name evidence="6" type="primary">menD</name>
    <name evidence="9" type="ORF">NIES592_05960</name>
</gene>
<dbReference type="Pfam" id="PF02776">
    <property type="entry name" value="TPP_enzyme_N"/>
    <property type="match status" value="1"/>
</dbReference>
<dbReference type="PIRSF" id="PIRSF004983">
    <property type="entry name" value="MenD"/>
    <property type="match status" value="1"/>
</dbReference>
<dbReference type="PANTHER" id="PTHR42916">
    <property type="entry name" value="2-SUCCINYL-5-ENOLPYRUVYL-6-HYDROXY-3-CYCLOHEXENE-1-CARBOXYLATE SYNTHASE"/>
    <property type="match status" value="1"/>
</dbReference>
<keyword evidence="3 6" id="KW-0460">Magnesium</keyword>
<comment type="function">
    <text evidence="6">Catalyzes the thiamine diphosphate-dependent decarboxylation of 2-oxoglutarate and the subsequent addition of the resulting succinic semialdehyde-thiamine pyrophosphate anion to isochorismate to yield 2-succinyl-5-enolpyruvyl-6-hydroxy-3-cyclohexene-1-carboxylate (SEPHCHC).</text>
</comment>
<dbReference type="InterPro" id="IPR004433">
    <property type="entry name" value="MenaQ_synth_MenD"/>
</dbReference>
<dbReference type="UniPathway" id="UPA01057">
    <property type="reaction ID" value="UER00164"/>
</dbReference>
<dbReference type="InterPro" id="IPR029061">
    <property type="entry name" value="THDP-binding"/>
</dbReference>
<evidence type="ECO:0000256" key="4">
    <source>
        <dbReference type="ARBA" id="ARBA00023052"/>
    </source>
</evidence>
<keyword evidence="5 6" id="KW-0464">Manganese</keyword>
<evidence type="ECO:0000256" key="2">
    <source>
        <dbReference type="ARBA" id="ARBA00022723"/>
    </source>
</evidence>
<evidence type="ECO:0000313" key="9">
    <source>
        <dbReference type="EMBL" id="OKH15882.1"/>
    </source>
</evidence>
<comment type="pathway">
    <text evidence="6">Quinol/quinone metabolism; 1,4-dihydroxy-2-naphthoate biosynthesis; 1,4-dihydroxy-2-naphthoate from chorismate: step 2/7.</text>
</comment>
<dbReference type="Gene3D" id="3.40.50.1220">
    <property type="entry name" value="TPP-binding domain"/>
    <property type="match status" value="1"/>
</dbReference>
<dbReference type="EC" id="2.2.1.9" evidence="6"/>
<dbReference type="GO" id="GO:0030976">
    <property type="term" value="F:thiamine pyrophosphate binding"/>
    <property type="evidence" value="ECO:0007669"/>
    <property type="project" value="UniProtKB-UniRule"/>
</dbReference>
<comment type="caution">
    <text evidence="9">The sequence shown here is derived from an EMBL/GenBank/DDBJ whole genome shotgun (WGS) entry which is preliminary data.</text>
</comment>
<dbReference type="RefSeq" id="WP_073555324.1">
    <property type="nucleotide sequence ID" value="NZ_MRCA01000002.1"/>
</dbReference>
<sequence>MQVGFRNTNELWASVLTQTLQHLGLTTAIICPGSRSTPLAVAFAQQAPEIDVISILDERSAAFFALGRAKATGLPPAIVCTSGTAGANFYPAVIEAKQTRVPLLVLTADRPPELRDCHSGQTIDQLKLYGSYPNWQTELAVPVAEMGMLAYLRQTMVYAWERSLYPVPGPIHLNIPFRDPLAPIPEANVETQNLAFLQSQFNPEEFFAHVTKFSPSHHLPITPSVPLNDWQNSERGIIIAGVAQPQQPQEYCQAIAQLAQTLQFPVLAEGLSPVRNYASINPHIISTYDLILRNQQLAKQLTPDIVIQIGEMPTSPVLRNWLKSTAARRWVIDSSDQNLDPLHSRTVHLRVNVEELVSKQEGKFSLSPHHSTTPSSYLQLWHQVEVQVRTNVDHTFKQIDDLLESKIAWLLSQSLPPQTPLFIANSMPVRDVEYFWQLNQSGIRPFFNRGANGIDGTLSTALGIAHRHQSSVMLTGDLALLHDTNGFLIRNKFVGHLTIVLVNNNGGGIFEMLPIAKFEPPFEEFFATPQNIDFSQLCASYSVEHELITSWEQLQTKLNPLPTSGIRVLELRTNRKLDAQWRQENLGKFAKF</sequence>
<protein>
    <recommendedName>
        <fullName evidence="6">2-succinyl-5-enolpyruvyl-6-hydroxy-3-cyclohexene-1-carboxylate synthase</fullName>
        <shortName evidence="6">SEPHCHC synthase</shortName>
        <ecNumber evidence="6">2.2.1.9</ecNumber>
    </recommendedName>
</protein>
<dbReference type="NCBIfam" id="TIGR00173">
    <property type="entry name" value="menD"/>
    <property type="match status" value="1"/>
</dbReference>
<evidence type="ECO:0000256" key="3">
    <source>
        <dbReference type="ARBA" id="ARBA00022842"/>
    </source>
</evidence>